<keyword evidence="2" id="KW-0134">Cell wall</keyword>
<dbReference type="Proteomes" id="UP000250266">
    <property type="component" value="Unassembled WGS sequence"/>
</dbReference>
<comment type="subcellular location">
    <subcellularLocation>
        <location evidence="1">Secreted</location>
        <location evidence="1">Cell wall</location>
    </subcellularLocation>
</comment>
<dbReference type="GO" id="GO:0005199">
    <property type="term" value="F:structural constituent of cell wall"/>
    <property type="evidence" value="ECO:0007669"/>
    <property type="project" value="TreeGrafter"/>
</dbReference>
<reference evidence="9 10" key="1">
    <citation type="journal article" date="2016" name="Nat. Commun.">
        <title>Ectomycorrhizal ecology is imprinted in the genome of the dominant symbiotic fungus Cenococcum geophilum.</title>
        <authorList>
            <consortium name="DOE Joint Genome Institute"/>
            <person name="Peter M."/>
            <person name="Kohler A."/>
            <person name="Ohm R.A."/>
            <person name="Kuo A."/>
            <person name="Krutzmann J."/>
            <person name="Morin E."/>
            <person name="Arend M."/>
            <person name="Barry K.W."/>
            <person name="Binder M."/>
            <person name="Choi C."/>
            <person name="Clum A."/>
            <person name="Copeland A."/>
            <person name="Grisel N."/>
            <person name="Haridas S."/>
            <person name="Kipfer T."/>
            <person name="LaButti K."/>
            <person name="Lindquist E."/>
            <person name="Lipzen A."/>
            <person name="Maire R."/>
            <person name="Meier B."/>
            <person name="Mihaltcheva S."/>
            <person name="Molinier V."/>
            <person name="Murat C."/>
            <person name="Poggeler S."/>
            <person name="Quandt C.A."/>
            <person name="Sperisen C."/>
            <person name="Tritt A."/>
            <person name="Tisserant E."/>
            <person name="Crous P.W."/>
            <person name="Henrissat B."/>
            <person name="Nehls U."/>
            <person name="Egli S."/>
            <person name="Spatafora J.W."/>
            <person name="Grigoriev I.V."/>
            <person name="Martin F.M."/>
        </authorList>
    </citation>
    <scope>NUCLEOTIDE SEQUENCE [LARGE SCALE GENOMIC DNA]</scope>
    <source>
        <strain evidence="9 10">CBS 459.81</strain>
    </source>
</reference>
<evidence type="ECO:0000256" key="3">
    <source>
        <dbReference type="ARBA" id="ARBA00022525"/>
    </source>
</evidence>
<evidence type="ECO:0000313" key="9">
    <source>
        <dbReference type="EMBL" id="OCK75567.1"/>
    </source>
</evidence>
<evidence type="ECO:0000256" key="1">
    <source>
        <dbReference type="ARBA" id="ARBA00004191"/>
    </source>
</evidence>
<name>A0A8E2E1E1_9PEZI</name>
<protein>
    <recommendedName>
        <fullName evidence="8">Cell wall mannoprotein PIR1-like C-terminal domain-containing protein</fullName>
    </recommendedName>
</protein>
<feature type="compositionally biased region" description="Low complexity" evidence="6">
    <location>
        <begin position="211"/>
        <end position="224"/>
    </location>
</feature>
<gene>
    <name evidence="9" type="ORF">K432DRAFT_386120</name>
</gene>
<feature type="domain" description="Cell wall mannoprotein PIR1-like C-terminal" evidence="8">
    <location>
        <begin position="74"/>
        <end position="145"/>
    </location>
</feature>
<dbReference type="Pfam" id="PF22799">
    <property type="entry name" value="PIR1-like_C"/>
    <property type="match status" value="1"/>
</dbReference>
<evidence type="ECO:0000256" key="2">
    <source>
        <dbReference type="ARBA" id="ARBA00022512"/>
    </source>
</evidence>
<feature type="signal peptide" evidence="7">
    <location>
        <begin position="1"/>
        <end position="18"/>
    </location>
</feature>
<evidence type="ECO:0000256" key="4">
    <source>
        <dbReference type="ARBA" id="ARBA00022729"/>
    </source>
</evidence>
<evidence type="ECO:0000313" key="10">
    <source>
        <dbReference type="Proteomes" id="UP000250266"/>
    </source>
</evidence>
<dbReference type="InterPro" id="IPR051153">
    <property type="entry name" value="Yeast_CWMannoprotein_PIR"/>
</dbReference>
<accession>A0A8E2E1E1</accession>
<dbReference type="PANTHER" id="PTHR47254">
    <property type="entry name" value="CELL WALL MANNOPROTEIN CIS3-RELATED"/>
    <property type="match status" value="1"/>
</dbReference>
<dbReference type="GO" id="GO:0009277">
    <property type="term" value="C:fungal-type cell wall"/>
    <property type="evidence" value="ECO:0007669"/>
    <property type="project" value="TreeGrafter"/>
</dbReference>
<dbReference type="OrthoDB" id="5415592at2759"/>
<dbReference type="PANTHER" id="PTHR47254:SF1">
    <property type="entry name" value="CELL WALL MANNOPROTEIN CIS3-RELATED"/>
    <property type="match status" value="1"/>
</dbReference>
<evidence type="ECO:0000259" key="8">
    <source>
        <dbReference type="Pfam" id="PF22799"/>
    </source>
</evidence>
<dbReference type="GO" id="GO:0031505">
    <property type="term" value="P:fungal-type cell wall organization"/>
    <property type="evidence" value="ECO:0007669"/>
    <property type="project" value="TreeGrafter"/>
</dbReference>
<keyword evidence="4 7" id="KW-0732">Signal</keyword>
<organism evidence="9 10">
    <name type="scientific">Lepidopterella palustris CBS 459.81</name>
    <dbReference type="NCBI Taxonomy" id="1314670"/>
    <lineage>
        <taxon>Eukaryota</taxon>
        <taxon>Fungi</taxon>
        <taxon>Dikarya</taxon>
        <taxon>Ascomycota</taxon>
        <taxon>Pezizomycotina</taxon>
        <taxon>Dothideomycetes</taxon>
        <taxon>Pleosporomycetidae</taxon>
        <taxon>Mytilinidiales</taxon>
        <taxon>Argynnaceae</taxon>
        <taxon>Lepidopterella</taxon>
    </lineage>
</organism>
<keyword evidence="10" id="KW-1185">Reference proteome</keyword>
<evidence type="ECO:0000256" key="6">
    <source>
        <dbReference type="SAM" id="MobiDB-lite"/>
    </source>
</evidence>
<feature type="chain" id="PRO_5034328895" description="Cell wall mannoprotein PIR1-like C-terminal domain-containing protein" evidence="7">
    <location>
        <begin position="19"/>
        <end position="284"/>
    </location>
</feature>
<feature type="compositionally biased region" description="Polar residues" evidence="6">
    <location>
        <begin position="196"/>
        <end position="210"/>
    </location>
</feature>
<keyword evidence="3" id="KW-0964">Secreted</keyword>
<dbReference type="EMBL" id="KV745301">
    <property type="protein sequence ID" value="OCK75567.1"/>
    <property type="molecule type" value="Genomic_DNA"/>
</dbReference>
<feature type="region of interest" description="Disordered" evidence="6">
    <location>
        <begin position="196"/>
        <end position="224"/>
    </location>
</feature>
<evidence type="ECO:0000256" key="7">
    <source>
        <dbReference type="SAM" id="SignalP"/>
    </source>
</evidence>
<sequence length="284" mass="27650">MRFTIILSGLCLAASAAAQAVSIGIAPTAAAPPGCKPTYAGNFTLNVANGPSDVQRRQETQILASAVTVQLAHGILTDSHGRTGAIVANHQFQFDGPPQAGSIYTGGWSVCSNSSLALGGSTVFWECASGAFYNLYDISIGAQCVACEIVVVPVGGSTTSSSSSVVATSSVVASSVVIPVSGGSFGTVSPTGSASFTSSITGSESGNGTVASSTPASSTPAPSSATLLVSSGSSIVSRTALSATATTGGVATPTSTGGAVPTLVPGRDVVGAVAGFLGVAMVMY</sequence>
<comment type="similarity">
    <text evidence="5">Belongs to the PIR protein family.</text>
</comment>
<dbReference type="AlphaFoldDB" id="A0A8E2E1E1"/>
<dbReference type="InterPro" id="IPR054508">
    <property type="entry name" value="PIR1-like_C"/>
</dbReference>
<proteinExistence type="inferred from homology"/>
<evidence type="ECO:0000256" key="5">
    <source>
        <dbReference type="ARBA" id="ARBA00038219"/>
    </source>
</evidence>